<dbReference type="PANTHER" id="PTHR45777:SF2">
    <property type="entry name" value="METHIONINE AMINOPEPTIDASE 2"/>
    <property type="match status" value="1"/>
</dbReference>
<name>A0A9W8B0U0_9FUNG</name>
<dbReference type="GO" id="GO:0003676">
    <property type="term" value="F:nucleic acid binding"/>
    <property type="evidence" value="ECO:0007669"/>
    <property type="project" value="InterPro"/>
</dbReference>
<evidence type="ECO:0000256" key="1">
    <source>
        <dbReference type="ARBA" id="ARBA00000294"/>
    </source>
</evidence>
<dbReference type="OrthoDB" id="7848262at2759"/>
<sequence length="447" mass="49978">MYALLYVMYISAFVDKFALQLLKAPPYSSGLAPCDFWLFPHIKKKLGDKIFENIRERPPSPKTKRLKRAKEKCKGKGKKSYTKTQDNFDAILERFKQEVRISEGKGEICPYQDDNLWRTTSEEKRHLERLHTADYNSARKAAEVHRRARKYAREVIKSGVDLSDLCELNENGTRSLIEANGMEAGIGFPMGVSLNHCAAHYTPSAGDKVVLKEVGVLKVDFGTHVKDRIMDSAFTVTFNPKYDNLVTAVKEATNAGIREAGIDVRLGDIGAVIEEVMTSYEVELDGKTYQVKPIRNLFGHSIDPYIIHAGKSVPIIRNGDSTKMEEGEYFAIETFGSTGKGYVHQDGVCSHYAKVPSATAKSTGVARAKPLLQSINKHFGTLPFCRRYLDRVGESKYLLGLRSLVDSGIVGAYPPLCDVEGSYTAQFEHTILLRPTCKEVLTRGDDY</sequence>
<accession>A0A9W8B0U0</accession>
<keyword evidence="4 9" id="KW-0031">Aminopeptidase</keyword>
<dbReference type="Pfam" id="PF00557">
    <property type="entry name" value="Peptidase_M24"/>
    <property type="match status" value="1"/>
</dbReference>
<dbReference type="EC" id="3.4.11.18" evidence="9"/>
<keyword evidence="5 9" id="KW-0963">Cytoplasm</keyword>
<feature type="binding site" evidence="9">
    <location>
        <position position="428"/>
    </location>
    <ligand>
        <name>a divalent metal cation</name>
        <dbReference type="ChEBI" id="CHEBI:60240"/>
        <label>2</label>
        <note>catalytic</note>
    </ligand>
</feature>
<dbReference type="NCBIfam" id="TIGR00501">
    <property type="entry name" value="met_pdase_II"/>
    <property type="match status" value="1"/>
</dbReference>
<keyword evidence="7 9" id="KW-0479">Metal-binding</keyword>
<dbReference type="InterPro" id="IPR036397">
    <property type="entry name" value="RNaseH_sf"/>
</dbReference>
<dbReference type="InterPro" id="IPR036388">
    <property type="entry name" value="WH-like_DNA-bd_sf"/>
</dbReference>
<dbReference type="EMBL" id="JANBPY010000002">
    <property type="protein sequence ID" value="KAJ1970214.1"/>
    <property type="molecule type" value="Genomic_DNA"/>
</dbReference>
<evidence type="ECO:0000256" key="6">
    <source>
        <dbReference type="ARBA" id="ARBA00022670"/>
    </source>
</evidence>
<keyword evidence="8 9" id="KW-0378">Hydrolase</keyword>
<dbReference type="SUPFAM" id="SSF55920">
    <property type="entry name" value="Creatinase/aminopeptidase"/>
    <property type="match status" value="1"/>
</dbReference>
<evidence type="ECO:0000313" key="12">
    <source>
        <dbReference type="EMBL" id="KAJ1970214.1"/>
    </source>
</evidence>
<dbReference type="GO" id="GO:0046872">
    <property type="term" value="F:metal ion binding"/>
    <property type="evidence" value="ECO:0007669"/>
    <property type="project" value="UniProtKB-UniRule"/>
</dbReference>
<evidence type="ECO:0000313" key="13">
    <source>
        <dbReference type="Proteomes" id="UP001150925"/>
    </source>
</evidence>
<comment type="subcellular location">
    <subcellularLocation>
        <location evidence="9">Cytoplasm</location>
    </subcellularLocation>
</comment>
<dbReference type="InterPro" id="IPR001714">
    <property type="entry name" value="Pept_M24_MAP"/>
</dbReference>
<feature type="binding site" evidence="9">
    <location>
        <position position="200"/>
    </location>
    <ligand>
        <name>substrate</name>
    </ligand>
</feature>
<comment type="catalytic activity">
    <reaction evidence="1 9 10">
        <text>Release of N-terminal amino acids, preferentially methionine, from peptides and arylamides.</text>
        <dbReference type="EC" id="3.4.11.18"/>
    </reaction>
</comment>
<dbReference type="HAMAP" id="MF_03175">
    <property type="entry name" value="MetAP_2_euk"/>
    <property type="match status" value="1"/>
</dbReference>
<dbReference type="InterPro" id="IPR002468">
    <property type="entry name" value="Pept_M24A_MAP2"/>
</dbReference>
<dbReference type="Gene3D" id="3.90.230.10">
    <property type="entry name" value="Creatinase/methionine aminopeptidase superfamily"/>
    <property type="match status" value="1"/>
</dbReference>
<keyword evidence="6 9" id="KW-0645">Protease</keyword>
<feature type="binding site" evidence="9">
    <location>
        <position position="231"/>
    </location>
    <ligand>
        <name>a divalent metal cation</name>
        <dbReference type="ChEBI" id="CHEBI:60240"/>
        <label>2</label>
        <note>catalytic</note>
    </ligand>
</feature>
<feature type="binding site" evidence="9">
    <location>
        <position position="231"/>
    </location>
    <ligand>
        <name>a divalent metal cation</name>
        <dbReference type="ChEBI" id="CHEBI:60240"/>
        <label>1</label>
    </ligand>
</feature>
<comment type="caution">
    <text evidence="12">The sequence shown here is derived from an EMBL/GenBank/DDBJ whole genome shotgun (WGS) entry which is preliminary data.</text>
</comment>
<dbReference type="PANTHER" id="PTHR45777">
    <property type="entry name" value="METHIONINE AMINOPEPTIDASE 2"/>
    <property type="match status" value="1"/>
</dbReference>
<dbReference type="GO" id="GO:0070006">
    <property type="term" value="F:metalloaminopeptidase activity"/>
    <property type="evidence" value="ECO:0007669"/>
    <property type="project" value="UniProtKB-UniRule"/>
</dbReference>
<dbReference type="SUPFAM" id="SSF46785">
    <property type="entry name" value="Winged helix' DNA-binding domain"/>
    <property type="match status" value="1"/>
</dbReference>
<dbReference type="InterPro" id="IPR000994">
    <property type="entry name" value="Pept_M24"/>
</dbReference>
<feature type="domain" description="Peptidase M24" evidence="11">
    <location>
        <begin position="138"/>
        <end position="346"/>
    </location>
</feature>
<feature type="binding site" evidence="9">
    <location>
        <position position="428"/>
    </location>
    <ligand>
        <name>a divalent metal cation</name>
        <dbReference type="ChEBI" id="CHEBI:60240"/>
        <label>1</label>
    </ligand>
</feature>
<dbReference type="Gene3D" id="3.30.420.10">
    <property type="entry name" value="Ribonuclease H-like superfamily/Ribonuclease H"/>
    <property type="match status" value="1"/>
</dbReference>
<evidence type="ECO:0000256" key="3">
    <source>
        <dbReference type="ARBA" id="ARBA00001954"/>
    </source>
</evidence>
<dbReference type="GO" id="GO:0005737">
    <property type="term" value="C:cytoplasm"/>
    <property type="evidence" value="ECO:0007669"/>
    <property type="project" value="UniProtKB-SubCell"/>
</dbReference>
<dbReference type="InterPro" id="IPR036390">
    <property type="entry name" value="WH_DNA-bd_sf"/>
</dbReference>
<comment type="cofactor">
    <cofactor evidence="2">
        <name>Mn(2+)</name>
        <dbReference type="ChEBI" id="CHEBI:29035"/>
    </cofactor>
</comment>
<evidence type="ECO:0000256" key="8">
    <source>
        <dbReference type="ARBA" id="ARBA00022801"/>
    </source>
</evidence>
<comment type="function">
    <text evidence="9 10">Cotranslationally removes the N-terminal methionine from nascent proteins. The N-terminal methionine is often cleaved when the second residue in the primary sequence is small and uncharged (Met-Ala-, Cys, Gly, Pro, Ser, Thr, or Val).</text>
</comment>
<dbReference type="Proteomes" id="UP001150925">
    <property type="component" value="Unassembled WGS sequence"/>
</dbReference>
<protein>
    <recommendedName>
        <fullName evidence="9">Methionine aminopeptidase 2</fullName>
        <shortName evidence="9">MAP 2</shortName>
        <shortName evidence="9">MetAP 2</shortName>
        <ecNumber evidence="9">3.4.11.18</ecNumber>
    </recommendedName>
    <alternativeName>
        <fullName evidence="9">Peptidase M</fullName>
    </alternativeName>
</protein>
<evidence type="ECO:0000256" key="2">
    <source>
        <dbReference type="ARBA" id="ARBA00001936"/>
    </source>
</evidence>
<dbReference type="Gene3D" id="1.10.10.10">
    <property type="entry name" value="Winged helix-like DNA-binding domain superfamily/Winged helix DNA-binding domain"/>
    <property type="match status" value="1"/>
</dbReference>
<proteinExistence type="inferred from homology"/>
<feature type="binding site" evidence="9">
    <location>
        <position position="220"/>
    </location>
    <ligand>
        <name>a divalent metal cation</name>
        <dbReference type="ChEBI" id="CHEBI:60240"/>
        <label>1</label>
    </ligand>
</feature>
<dbReference type="GO" id="GO:0006508">
    <property type="term" value="P:proteolysis"/>
    <property type="evidence" value="ECO:0007669"/>
    <property type="project" value="UniProtKB-KW"/>
</dbReference>
<gene>
    <name evidence="12" type="primary">MAP2</name>
    <name evidence="12" type="ORF">IWQ62_000041</name>
</gene>
<evidence type="ECO:0000259" key="11">
    <source>
        <dbReference type="Pfam" id="PF00557"/>
    </source>
</evidence>
<feature type="binding site" evidence="9">
    <location>
        <position position="333"/>
    </location>
    <ligand>
        <name>a divalent metal cation</name>
        <dbReference type="ChEBI" id="CHEBI:60240"/>
        <label>2</label>
        <note>catalytic</note>
    </ligand>
</feature>
<dbReference type="InterPro" id="IPR050247">
    <property type="entry name" value="Met_Aminopeptidase_Type2"/>
</dbReference>
<evidence type="ECO:0000256" key="4">
    <source>
        <dbReference type="ARBA" id="ARBA00022438"/>
    </source>
</evidence>
<comment type="similarity">
    <text evidence="9">Belongs to the peptidase M24A family. Methionine aminopeptidase eukaryotic type 2 subfamily.</text>
</comment>
<evidence type="ECO:0000256" key="7">
    <source>
        <dbReference type="ARBA" id="ARBA00022723"/>
    </source>
</evidence>
<organism evidence="12 13">
    <name type="scientific">Dispira parvispora</name>
    <dbReference type="NCBI Taxonomy" id="1520584"/>
    <lineage>
        <taxon>Eukaryota</taxon>
        <taxon>Fungi</taxon>
        <taxon>Fungi incertae sedis</taxon>
        <taxon>Zoopagomycota</taxon>
        <taxon>Kickxellomycotina</taxon>
        <taxon>Dimargaritomycetes</taxon>
        <taxon>Dimargaritales</taxon>
        <taxon>Dimargaritaceae</taxon>
        <taxon>Dispira</taxon>
    </lineage>
</organism>
<dbReference type="GO" id="GO:0004239">
    <property type="term" value="F:initiator methionyl aminopeptidase activity"/>
    <property type="evidence" value="ECO:0007669"/>
    <property type="project" value="UniProtKB-UniRule"/>
</dbReference>
<keyword evidence="13" id="KW-1185">Reference proteome</keyword>
<comment type="cofactor">
    <cofactor evidence="3">
        <name>Fe(2+)</name>
        <dbReference type="ChEBI" id="CHEBI:29033"/>
    </cofactor>
</comment>
<comment type="cofactor">
    <cofactor evidence="9">
        <name>Co(2+)</name>
        <dbReference type="ChEBI" id="CHEBI:48828"/>
    </cofactor>
    <cofactor evidence="9">
        <name>Zn(2+)</name>
        <dbReference type="ChEBI" id="CHEBI:29105"/>
    </cofactor>
    <cofactor evidence="9">
        <name>Mn(2+)</name>
        <dbReference type="ChEBI" id="CHEBI:29035"/>
    </cofactor>
    <cofactor evidence="9">
        <name>Fe(2+)</name>
        <dbReference type="ChEBI" id="CHEBI:29033"/>
    </cofactor>
    <text evidence="9">Binds 2 divalent metal cations per subunit. Has a high-affinity and a low affinity metal-binding site. The true nature of the physiological cofactor is under debate. The enzyme is active with cobalt, zinc, manganese or divalent iron ions. Most likely, methionine aminopeptidases function as mononuclear Fe(2+)-metalloproteases under physiological conditions, and the catalytically relevant metal-binding site has been assigned to the histidine-containing high-affinity site.</text>
</comment>
<feature type="binding site" evidence="9">
    <location>
        <position position="308"/>
    </location>
    <ligand>
        <name>substrate</name>
    </ligand>
</feature>
<reference evidence="12" key="1">
    <citation type="submission" date="2022-07" db="EMBL/GenBank/DDBJ databases">
        <title>Phylogenomic reconstructions and comparative analyses of Kickxellomycotina fungi.</title>
        <authorList>
            <person name="Reynolds N.K."/>
            <person name="Stajich J.E."/>
            <person name="Barry K."/>
            <person name="Grigoriev I.V."/>
            <person name="Crous P."/>
            <person name="Smith M.E."/>
        </authorList>
    </citation>
    <scope>NUCLEOTIDE SEQUENCE</scope>
    <source>
        <strain evidence="12">RSA 1196</strain>
    </source>
</reference>
<dbReference type="AlphaFoldDB" id="A0A9W8B0U0"/>
<dbReference type="CDD" id="cd01088">
    <property type="entry name" value="MetAP2"/>
    <property type="match status" value="1"/>
</dbReference>
<evidence type="ECO:0000256" key="9">
    <source>
        <dbReference type="HAMAP-Rule" id="MF_03175"/>
    </source>
</evidence>
<evidence type="ECO:0000256" key="5">
    <source>
        <dbReference type="ARBA" id="ARBA00022490"/>
    </source>
</evidence>
<dbReference type="PRINTS" id="PR00599">
    <property type="entry name" value="MAPEPTIDASE"/>
</dbReference>
<feature type="binding site" evidence="9">
    <location>
        <position position="300"/>
    </location>
    <ligand>
        <name>a divalent metal cation</name>
        <dbReference type="ChEBI" id="CHEBI:60240"/>
        <label>2</label>
        <note>catalytic</note>
    </ligand>
</feature>
<dbReference type="InterPro" id="IPR036005">
    <property type="entry name" value="Creatinase/aminopeptidase-like"/>
</dbReference>
<evidence type="ECO:0000256" key="10">
    <source>
        <dbReference type="RuleBase" id="RU003653"/>
    </source>
</evidence>